<organism evidence="2 3">
    <name type="scientific">Francisella philomiragia</name>
    <dbReference type="NCBI Taxonomy" id="28110"/>
    <lineage>
        <taxon>Bacteria</taxon>
        <taxon>Pseudomonadati</taxon>
        <taxon>Pseudomonadota</taxon>
        <taxon>Gammaproteobacteria</taxon>
        <taxon>Thiotrichales</taxon>
        <taxon>Francisellaceae</taxon>
        <taxon>Francisella</taxon>
    </lineage>
</organism>
<comment type="caution">
    <text evidence="2">The sequence shown here is derived from an EMBL/GenBank/DDBJ whole genome shotgun (WGS) entry which is preliminary data.</text>
</comment>
<sequence length="281" mass="30811">MSVNFDLNKLPYPDAITQVSYEDNLAALLAKFQELEPNWTAYLESDPVAKIFEAAAYVISVKDQERNDQIKAVLVSSAEGNDLDNLGAFYALPREVDESDERYRTRILLAPDKMSSAGAAGYYEALSYDSDTRVIDVKAHDDVLQPGKAFVVLKSNENDDGVASQDLIDTVSAYLNDEDRKPLGCQVFVSSVIPVMYTVEANVELNDNVDSVLIIQTMNKNIQELVESKKVIGGSIALSEIYASLNIEGVAIVQDLVSPTANIATDVTELPFCTDIIINEV</sequence>
<dbReference type="Pfam" id="PF26079">
    <property type="entry name" value="Baseplate_J_C"/>
    <property type="match status" value="1"/>
</dbReference>
<dbReference type="RefSeq" id="WP_200166880.1">
    <property type="nucleotide sequence ID" value="NZ_JACTSG010000004.1"/>
</dbReference>
<accession>A0ABS1GD46</accession>
<evidence type="ECO:0000313" key="2">
    <source>
        <dbReference type="EMBL" id="MBK2302687.1"/>
    </source>
</evidence>
<feature type="domain" description="Baseplate J-like C-terminal" evidence="1">
    <location>
        <begin position="197"/>
        <end position="278"/>
    </location>
</feature>
<evidence type="ECO:0000313" key="3">
    <source>
        <dbReference type="Proteomes" id="UP000760407"/>
    </source>
</evidence>
<proteinExistence type="predicted"/>
<dbReference type="InterPro" id="IPR058530">
    <property type="entry name" value="Baseplate_J-like_C"/>
</dbReference>
<gene>
    <name evidence="2" type="ORF">IBE52_07140</name>
</gene>
<dbReference type="EMBL" id="JACTSG010000004">
    <property type="protein sequence ID" value="MBK2302687.1"/>
    <property type="molecule type" value="Genomic_DNA"/>
</dbReference>
<evidence type="ECO:0000259" key="1">
    <source>
        <dbReference type="Pfam" id="PF26079"/>
    </source>
</evidence>
<keyword evidence="3" id="KW-1185">Reference proteome</keyword>
<name>A0ABS1GD46_9GAMM</name>
<dbReference type="PIRSF" id="PIRSF020481">
    <property type="entry name" value="BAP"/>
    <property type="match status" value="1"/>
</dbReference>
<dbReference type="Proteomes" id="UP000760407">
    <property type="component" value="Unassembled WGS sequence"/>
</dbReference>
<dbReference type="InterPro" id="IPR014507">
    <property type="entry name" value="Baseplate_assembly_J_pred"/>
</dbReference>
<protein>
    <submittedName>
        <fullName evidence="2">Baseplate J/gp47 family protein</fullName>
    </submittedName>
</protein>
<reference evidence="2 3" key="1">
    <citation type="submission" date="2020-08" db="EMBL/GenBank/DDBJ databases">
        <title>Comparative genomics of Francisella species.</title>
        <authorList>
            <person name="Sahl J."/>
            <person name="Sjodin A."/>
            <person name="Wagner D."/>
            <person name="Forsman M."/>
        </authorList>
    </citation>
    <scope>NUCLEOTIDE SEQUENCE [LARGE SCALE GENOMIC DNA]</scope>
    <source>
        <strain evidence="2 3">F1093</strain>
    </source>
</reference>